<organism evidence="2 3">
    <name type="scientific">Micromonospora echinospora</name>
    <name type="common">Micromonospora purpurea</name>
    <dbReference type="NCBI Taxonomy" id="1877"/>
    <lineage>
        <taxon>Bacteria</taxon>
        <taxon>Bacillati</taxon>
        <taxon>Actinomycetota</taxon>
        <taxon>Actinomycetes</taxon>
        <taxon>Micromonosporales</taxon>
        <taxon>Micromonosporaceae</taxon>
        <taxon>Micromonospora</taxon>
    </lineage>
</organism>
<gene>
    <name evidence="2" type="ORF">GA0070618_5809</name>
</gene>
<reference evidence="3" key="1">
    <citation type="submission" date="2016-06" db="EMBL/GenBank/DDBJ databases">
        <authorList>
            <person name="Varghese N."/>
            <person name="Submissions Spin"/>
        </authorList>
    </citation>
    <scope>NUCLEOTIDE SEQUENCE [LARGE SCALE GENOMIC DNA]</scope>
    <source>
        <strain evidence="3">DSM 43816</strain>
    </source>
</reference>
<proteinExistence type="predicted"/>
<dbReference type="Proteomes" id="UP000198253">
    <property type="component" value="Chromosome I"/>
</dbReference>
<evidence type="ECO:0008006" key="4">
    <source>
        <dbReference type="Google" id="ProtNLM"/>
    </source>
</evidence>
<name>A0A1C4ZUI8_MICEC</name>
<sequence>MRRYAYLTLAATSALLAVLATAGPAAAAGNVLTYGSASGASVGVGQTLTANLKAGTTANLYNSTTGSTGVKCAQSTFGATVTSNPTAPGTATENVGTQTVSNCTSNVIGVIGVRSITVNNLPFTASVTSGKVLTITGGAAGPIQTTAVLSTLLGTITCVYQANGNRLVGTANNADMSITMVNQPFTKVSGPGTCFPTGYFTVTYAPVTGPGGTVFVN</sequence>
<dbReference type="AlphaFoldDB" id="A0A1C4ZUI8"/>
<evidence type="ECO:0000256" key="1">
    <source>
        <dbReference type="SAM" id="SignalP"/>
    </source>
</evidence>
<protein>
    <recommendedName>
        <fullName evidence="4">Tat pathway signal sequence domain protein</fullName>
    </recommendedName>
</protein>
<feature type="chain" id="PRO_5008710573" description="Tat pathway signal sequence domain protein" evidence="1">
    <location>
        <begin position="28"/>
        <end position="217"/>
    </location>
</feature>
<dbReference type="InParanoid" id="A0A1C4ZUI8"/>
<keyword evidence="1" id="KW-0732">Signal</keyword>
<keyword evidence="3" id="KW-1185">Reference proteome</keyword>
<dbReference type="RefSeq" id="WP_088984430.1">
    <property type="nucleotide sequence ID" value="NZ_LT607413.1"/>
</dbReference>
<dbReference type="EMBL" id="LT607413">
    <property type="protein sequence ID" value="SCF36672.1"/>
    <property type="molecule type" value="Genomic_DNA"/>
</dbReference>
<accession>A0A1C4ZUI8</accession>
<evidence type="ECO:0000313" key="3">
    <source>
        <dbReference type="Proteomes" id="UP000198253"/>
    </source>
</evidence>
<dbReference type="OrthoDB" id="3869471at2"/>
<evidence type="ECO:0000313" key="2">
    <source>
        <dbReference type="EMBL" id="SCF36672.1"/>
    </source>
</evidence>
<feature type="signal peptide" evidence="1">
    <location>
        <begin position="1"/>
        <end position="27"/>
    </location>
</feature>